<protein>
    <submittedName>
        <fullName evidence="2">Uncharacterized protein</fullName>
    </submittedName>
</protein>
<feature type="signal peptide" evidence="1">
    <location>
        <begin position="1"/>
        <end position="18"/>
    </location>
</feature>
<evidence type="ECO:0000256" key="1">
    <source>
        <dbReference type="SAM" id="SignalP"/>
    </source>
</evidence>
<feature type="chain" id="PRO_5018166044" evidence="1">
    <location>
        <begin position="19"/>
        <end position="274"/>
    </location>
</feature>
<evidence type="ECO:0000313" key="3">
    <source>
        <dbReference type="Proteomes" id="UP000276133"/>
    </source>
</evidence>
<dbReference type="OrthoDB" id="10221594at2759"/>
<sequence>MKLITFSLIIVIFKSYDGSISDNMEFNCGELLDQTIKCSIMCISLSNNSNIFLNHSLEYGEYNLSNSLVNFVGFSFPAHVSDLAPADTNMYVLLSQKFLFNTQLKGFEVFALEDGQVKIELYDSKLCPSSELCMFFSHKLMNENFIESWNLKLKSGLNRVWLPNSMQIKTASFLIIRVKSGKIGIDNSTDVFQDYALVNGKLNSGLYLRKLHRVVSLRLCVNSIIEDSFYQGSIVLFKKFPKVPITVLNIRVALGNSKVVKQANIKQQNCKCNL</sequence>
<proteinExistence type="predicted"/>
<accession>A0A3M7PGL7</accession>
<gene>
    <name evidence="2" type="ORF">BpHYR1_020028</name>
</gene>
<name>A0A3M7PGL7_BRAPC</name>
<keyword evidence="3" id="KW-1185">Reference proteome</keyword>
<dbReference type="Proteomes" id="UP000276133">
    <property type="component" value="Unassembled WGS sequence"/>
</dbReference>
<dbReference type="AlphaFoldDB" id="A0A3M7PGL7"/>
<evidence type="ECO:0000313" key="2">
    <source>
        <dbReference type="EMBL" id="RMZ98266.1"/>
    </source>
</evidence>
<keyword evidence="1" id="KW-0732">Signal</keyword>
<dbReference type="EMBL" id="REGN01010881">
    <property type="protein sequence ID" value="RMZ98266.1"/>
    <property type="molecule type" value="Genomic_DNA"/>
</dbReference>
<reference evidence="2 3" key="1">
    <citation type="journal article" date="2018" name="Sci. Rep.">
        <title>Genomic signatures of local adaptation to the degree of environmental predictability in rotifers.</title>
        <authorList>
            <person name="Franch-Gras L."/>
            <person name="Hahn C."/>
            <person name="Garcia-Roger E.M."/>
            <person name="Carmona M.J."/>
            <person name="Serra M."/>
            <person name="Gomez A."/>
        </authorList>
    </citation>
    <scope>NUCLEOTIDE SEQUENCE [LARGE SCALE GENOMIC DNA]</scope>
    <source>
        <strain evidence="2">HYR1</strain>
    </source>
</reference>
<organism evidence="2 3">
    <name type="scientific">Brachionus plicatilis</name>
    <name type="common">Marine rotifer</name>
    <name type="synonym">Brachionus muelleri</name>
    <dbReference type="NCBI Taxonomy" id="10195"/>
    <lineage>
        <taxon>Eukaryota</taxon>
        <taxon>Metazoa</taxon>
        <taxon>Spiralia</taxon>
        <taxon>Gnathifera</taxon>
        <taxon>Rotifera</taxon>
        <taxon>Eurotatoria</taxon>
        <taxon>Monogononta</taxon>
        <taxon>Pseudotrocha</taxon>
        <taxon>Ploima</taxon>
        <taxon>Brachionidae</taxon>
        <taxon>Brachionus</taxon>
    </lineage>
</organism>
<comment type="caution">
    <text evidence="2">The sequence shown here is derived from an EMBL/GenBank/DDBJ whole genome shotgun (WGS) entry which is preliminary data.</text>
</comment>